<dbReference type="EMBL" id="MK620896">
    <property type="protein sequence ID" value="QBZ72371.1"/>
    <property type="molecule type" value="Genomic_DNA"/>
</dbReference>
<dbReference type="Proteomes" id="UP000297201">
    <property type="component" value="Segment"/>
</dbReference>
<sequence>MEKAGTTGCIPRHLSYPPPIPPSAGLSWTRSPCGLPPEPVPLNIPQVLRCGSDRPQRRKQRLDRPTSRTNLQLAAWHHAPEVMPDW</sequence>
<reference evidence="2 3" key="1">
    <citation type="submission" date="2019-03" db="EMBL/GenBank/DDBJ databases">
        <authorList>
            <person name="Kwan A."/>
            <person name="Miller C."/>
            <person name="Herrmann A."/>
            <person name="Tang B.L."/>
            <person name="Shaffer C.D."/>
            <person name="Weston-Hafer K.A."/>
            <person name="Russell D.A."/>
            <person name="Pope W.H."/>
            <person name="Jacobs-Sera D."/>
            <person name="Hendrix R.W."/>
            <person name="Hatfull G.F."/>
        </authorList>
    </citation>
    <scope>NUCLEOTIDE SEQUENCE [LARGE SCALE GENOMIC DNA]</scope>
</reference>
<evidence type="ECO:0000313" key="2">
    <source>
        <dbReference type="EMBL" id="QBZ72371.1"/>
    </source>
</evidence>
<feature type="region of interest" description="Disordered" evidence="1">
    <location>
        <begin position="1"/>
        <end position="35"/>
    </location>
</feature>
<gene>
    <name evidence="2" type="primary">94</name>
    <name evidence="2" type="ORF">SEA_CIRCINUS_94</name>
</gene>
<name>A0A4D6E1G5_9CAUD</name>
<proteinExistence type="predicted"/>
<organism evidence="2 3">
    <name type="scientific">Streptomyces phage Circinus</name>
    <dbReference type="NCBI Taxonomy" id="2562189"/>
    <lineage>
        <taxon>Viruses</taxon>
        <taxon>Duplodnaviria</taxon>
        <taxon>Heunggongvirae</taxon>
        <taxon>Uroviricota</taxon>
        <taxon>Caudoviricetes</taxon>
        <taxon>Stanwilliamsviridae</taxon>
        <taxon>Loccivirinae</taxon>
        <taxon>Wilnyevirus</taxon>
        <taxon>Wilnyevirus billnye</taxon>
    </lineage>
</organism>
<evidence type="ECO:0000256" key="1">
    <source>
        <dbReference type="SAM" id="MobiDB-lite"/>
    </source>
</evidence>
<protein>
    <submittedName>
        <fullName evidence="2">Uncharacterized protein</fullName>
    </submittedName>
</protein>
<accession>A0A4D6E1G5</accession>
<evidence type="ECO:0000313" key="3">
    <source>
        <dbReference type="Proteomes" id="UP000297201"/>
    </source>
</evidence>
<feature type="region of interest" description="Disordered" evidence="1">
    <location>
        <begin position="47"/>
        <end position="67"/>
    </location>
</feature>